<evidence type="ECO:0000256" key="3">
    <source>
        <dbReference type="SAM" id="MobiDB-lite"/>
    </source>
</evidence>
<feature type="compositionally biased region" description="Acidic residues" evidence="3">
    <location>
        <begin position="1612"/>
        <end position="1627"/>
    </location>
</feature>
<dbReference type="Gene3D" id="2.60.40.10">
    <property type="entry name" value="Immunoglobulins"/>
    <property type="match status" value="1"/>
</dbReference>
<dbReference type="Pfam" id="PF02412">
    <property type="entry name" value="TSP_3"/>
    <property type="match status" value="4"/>
</dbReference>
<dbReference type="NCBIfam" id="NF041766">
    <property type="entry name" value="choice_anch_U"/>
    <property type="match status" value="1"/>
</dbReference>
<reference evidence="5" key="1">
    <citation type="submission" date="2019-02" db="EMBL/GenBank/DDBJ databases">
        <title>Draft genome sequence of Muricauda sp. 176CP4-71.</title>
        <authorList>
            <person name="Park J.-S."/>
        </authorList>
    </citation>
    <scope>NUCLEOTIDE SEQUENCE [LARGE SCALE GENOMIC DNA]</scope>
    <source>
        <strain evidence="5">176GS2-150</strain>
    </source>
</reference>
<gene>
    <name evidence="4" type="ORF">EXY25_14900</name>
</gene>
<dbReference type="InterPro" id="IPR003367">
    <property type="entry name" value="Thrombospondin_3-like_rpt"/>
</dbReference>
<dbReference type="InterPro" id="IPR013783">
    <property type="entry name" value="Ig-like_fold"/>
</dbReference>
<dbReference type="InterPro" id="IPR013320">
    <property type="entry name" value="ConA-like_dom_sf"/>
</dbReference>
<sequence length="1938" mass="213011">MTKNVTTKSKMNKKSPLSRSQFLGCIFFISQLFFWVPNALAIVTLDAEVKVSDKGLYFDGVDLDYENVDNPDTGEKYDYFFGRSISAHGDAVKTYKHYVFMTWYRGGKYDRHVMLSRYNTLTRTLKSIEFPHQHTGFRGNPLVGESHNTIGLAVSPVNGTIHMVYDMHAYDDNNHDGKFRDDFFRYSYSIPGTAEVSDDQFTLDRFVKDTSPVSQGDDDYKHLTMTGDLADKSNFARLTYPKFFTNTDGTLLLYMRLGGNNNGAYVFNRYDAASQKWSRFTNFNLNNQISHGNHENWGLYGDMKYVNGKLRVGFQKRSGDNTDKYQYQNGVYYAYSDHPEGFGSWKTHDGKSMTWPLVDADEIKIFEPGDYFNHDEANSIYIVDKFDWTVTEKGDLHIVSKARSSNKSRPDYQEINFHSYKPAGEDEFIISTDFVGADGIYTSGDNIYIIGLNNGRPYVEKAQGGTNEFTRIYESNSGLSFNHGTIFIDKGKLYYFLMQRGSGNSNPLYLQIIDLDIDHGGPAGFDFSANEQQTVVVSGVMDIAYGTQGQFNYLYGQTENVVCDTSQFGDPFPQKQKRCYTRTVSDPSVQVDINTSASTLMAGYDQLLIEVEAQSGIVDGQVVNTSLYINDQFIRKEAVAPYLWGDQGRDELLGLSVGEHTVKVVAIDDKGFTGEATLLINVVPPSYELNEQHYFDGNETEISFAHPFSLGNQSFGFEANVRPLSNNGVIFEYFDNQVGYQVGLNNGKVIAAIINESGQVNFLSSTSSASLGHWSHIYVNYDHGEETLSLYFNGVLEAQKNVNKITSTTAGNAYVGQSKSHFSNTTPYSGMIDDLLVVRVNKLAQEVEASYTQSRKIPSDQSSLDTDNDGTIDLYDAFPLDATETSDTDSDGVGDNSDVDIDGDGVDNEDDAFPFDRDETHDSDNDGIGDNADVFPNDPDESADADADGVGDNYDALPFNPEESLDIDSDGWGNIQDELPLSQFFHRNNNILRNSDAEQDADYWDSAEPNGSSADITSAESYTGQHSFQLTNNSEGDAVSWKSNLINLSPSTRVLNLSGWVKRSTSSIDEAQVWLRTEQLDDNRKFFISTITFEGNDWQFFSFDYEHTEDIGTISFVRLQLEQSGTVWFDNLSLNVLTSADNDLDGIDDAIDSDDDNDGYLDGEDPAPFDGSIGPFTDDDSDGILDGLDNCVLIANPNQANFDNDSEGDLCDLDDDNDGVPDTEDLDPFNASIGRVADSDADGISDDVDNCVATANPSQVNFDNDSEGDACDLDDDNDGVPDAYELQHGLDPYNSADAEQDLDNDGVSNIDEFLQGSDIAKDDVLPILTPPKNIQVDSTGPLTPVDLGVATAFDEKDGVIVPQVDNAGPFIPGRHIVTWSATDITGNKAQVEQIVDVVPMVNFWASQIIDEGSVAELTVTLNGTPIDYPVTIPLRIRGTAESSEDFIATANEIVIDSGTSKTLLISSVADDIWEGEETIEFTMQNPINAALGSINTHTITLTEENIAPQVSIYVSQNDTPATTVYTDSGQVVISAKVVDPNPDDLHYYDWSLTDNRIAPLIVDEAEFSLDLQSIESGLYYVAVSVEDDVVPPLSASTQSLIRVAKQSPQLSEEQDSDGDGIADSEEGFGDRDGDRIQDYLDATNDASLLPTGINDAMIIGQSHAKLLLGNIAFSTGKNKASVTLEELSEFADQMIANRATARAIGAQASLDQYVNGIFDFLVTHSSTTSTIDVVIPQTATIPDGALYRHYQRGWQDFIIDDQNILMSAPGELGVCPAPGHKSYQLGLNSGDYCIQLSIEDGGLNDADGVMNGIVEHTGGIAMTTLPAPNLQVTNVPVTERDFSSGDGEKVVLAFKLVNDSTDVVLNQLTFAASGELNDVTEIIGVSLYLDKNQNGIPQTTELLSESNYSIDNGEITFEFNSPYQLAVGESHFVLTYKL</sequence>
<comment type="caution">
    <text evidence="4">The sequence shown here is derived from an EMBL/GenBank/DDBJ whole genome shotgun (WGS) entry which is preliminary data.</text>
</comment>
<organism evidence="4 5">
    <name type="scientific">Corallincola spongiicola</name>
    <dbReference type="NCBI Taxonomy" id="2520508"/>
    <lineage>
        <taxon>Bacteria</taxon>
        <taxon>Pseudomonadati</taxon>
        <taxon>Pseudomonadota</taxon>
        <taxon>Gammaproteobacteria</taxon>
        <taxon>Alteromonadales</taxon>
        <taxon>Psychromonadaceae</taxon>
        <taxon>Corallincola</taxon>
    </lineage>
</organism>
<keyword evidence="1" id="KW-0732">Signal</keyword>
<feature type="compositionally biased region" description="Acidic residues" evidence="3">
    <location>
        <begin position="1148"/>
        <end position="1167"/>
    </location>
</feature>
<dbReference type="Gene3D" id="4.10.1080.10">
    <property type="entry name" value="TSP type-3 repeat"/>
    <property type="match status" value="3"/>
</dbReference>
<evidence type="ECO:0008006" key="6">
    <source>
        <dbReference type="Google" id="ProtNLM"/>
    </source>
</evidence>
<evidence type="ECO:0000256" key="1">
    <source>
        <dbReference type="ARBA" id="ARBA00022729"/>
    </source>
</evidence>
<protein>
    <recommendedName>
        <fullName evidence="6">HYR domain-containing protein</fullName>
    </recommendedName>
</protein>
<dbReference type="SUPFAM" id="SSF49899">
    <property type="entry name" value="Concanavalin A-like lectins/glucanases"/>
    <property type="match status" value="1"/>
</dbReference>
<dbReference type="PANTHER" id="PTHR10199">
    <property type="entry name" value="THROMBOSPONDIN"/>
    <property type="match status" value="1"/>
</dbReference>
<keyword evidence="5" id="KW-1185">Reference proteome</keyword>
<dbReference type="Gene3D" id="2.60.40.2030">
    <property type="match status" value="1"/>
</dbReference>
<proteinExistence type="predicted"/>
<feature type="compositionally biased region" description="Polar residues" evidence="3">
    <location>
        <begin position="850"/>
        <end position="865"/>
    </location>
</feature>
<feature type="compositionally biased region" description="Acidic residues" evidence="3">
    <location>
        <begin position="938"/>
        <end position="949"/>
    </location>
</feature>
<dbReference type="PROSITE" id="PS00141">
    <property type="entry name" value="ASP_PROTEASE"/>
    <property type="match status" value="1"/>
</dbReference>
<feature type="region of interest" description="Disordered" evidence="3">
    <location>
        <begin position="1148"/>
        <end position="1180"/>
    </location>
</feature>
<name>A0ABY1WLU7_9GAMM</name>
<feature type="region of interest" description="Disordered" evidence="3">
    <location>
        <begin position="1604"/>
        <end position="1636"/>
    </location>
</feature>
<feature type="compositionally biased region" description="Acidic residues" evidence="3">
    <location>
        <begin position="884"/>
        <end position="913"/>
    </location>
</feature>
<keyword evidence="2" id="KW-0106">Calcium</keyword>
<accession>A0ABY1WLU7</accession>
<dbReference type="Gene3D" id="2.60.120.200">
    <property type="match status" value="1"/>
</dbReference>
<dbReference type="Gene3D" id="2.60.120.260">
    <property type="entry name" value="Galactose-binding domain-like"/>
    <property type="match status" value="1"/>
</dbReference>
<dbReference type="Pfam" id="PF15892">
    <property type="entry name" value="BNR_4"/>
    <property type="match status" value="1"/>
</dbReference>
<dbReference type="Proteomes" id="UP000292544">
    <property type="component" value="Unassembled WGS sequence"/>
</dbReference>
<feature type="region of interest" description="Disordered" evidence="3">
    <location>
        <begin position="850"/>
        <end position="949"/>
    </location>
</feature>
<dbReference type="SUPFAM" id="SSF103647">
    <property type="entry name" value="TSP type-3 repeat"/>
    <property type="match status" value="3"/>
</dbReference>
<feature type="compositionally biased region" description="Basic and acidic residues" evidence="3">
    <location>
        <begin position="914"/>
        <end position="924"/>
    </location>
</feature>
<dbReference type="InterPro" id="IPR053784">
    <property type="entry name" value="Choice_anch_U_dom"/>
</dbReference>
<evidence type="ECO:0000313" key="5">
    <source>
        <dbReference type="Proteomes" id="UP000292544"/>
    </source>
</evidence>
<dbReference type="EMBL" id="SHLY01000006">
    <property type="protein sequence ID" value="TAA42578.1"/>
    <property type="molecule type" value="Genomic_DNA"/>
</dbReference>
<evidence type="ECO:0000313" key="4">
    <source>
        <dbReference type="EMBL" id="TAA42578.1"/>
    </source>
</evidence>
<evidence type="ECO:0000256" key="2">
    <source>
        <dbReference type="ARBA" id="ARBA00022837"/>
    </source>
</evidence>
<dbReference type="InterPro" id="IPR001969">
    <property type="entry name" value="Aspartic_peptidase_AS"/>
</dbReference>
<dbReference type="RefSeq" id="WP_130567402.1">
    <property type="nucleotide sequence ID" value="NZ_SHLY01000006.1"/>
</dbReference>
<dbReference type="InterPro" id="IPR028974">
    <property type="entry name" value="TSP_type-3_rpt"/>
</dbReference>
<dbReference type="InterPro" id="IPR038081">
    <property type="entry name" value="CalX-like_sf"/>
</dbReference>
<dbReference type="Pfam" id="PF13385">
    <property type="entry name" value="Laminin_G_3"/>
    <property type="match status" value="1"/>
</dbReference>
<dbReference type="SUPFAM" id="SSF141072">
    <property type="entry name" value="CalX-like"/>
    <property type="match status" value="1"/>
</dbReference>